<reference evidence="3 4" key="2">
    <citation type="journal article" date="2022" name="Int. J. Syst. Evol. Microbiol.">
        <title>Strains of Bradyrhizobium barranii sp. nov. associated with legumes native to Canada are symbionts of soybeans and belong to different subspecies (subsp. barranii subsp. nov. and subsp. apii subsp. nov.) and symbiovars (sv. glycinearum and sv. septentrionale).</title>
        <authorList>
            <person name="Bromfield E.S.P."/>
            <person name="Cloutier S."/>
            <person name="Wasai-Hara S."/>
            <person name="Minamisawa K."/>
        </authorList>
    </citation>
    <scope>NUCLEOTIDE SEQUENCE [LARGE SCALE GENOMIC DNA]</scope>
    <source>
        <strain evidence="3 4">144S4</strain>
    </source>
</reference>
<reference evidence="2" key="1">
    <citation type="submission" date="2021-03" db="EMBL/GenBank/DDBJ databases">
        <title>Whole Genome Sequence of Bradyrhizobium sp. Strain 144S4.</title>
        <authorList>
            <person name="Bromfield E.S.P."/>
            <person name="Cloutier S."/>
        </authorList>
    </citation>
    <scope>NUCLEOTIDE SEQUENCE [LARGE SCALE GENOMIC DNA]</scope>
    <source>
        <strain evidence="2">144S4</strain>
    </source>
</reference>
<gene>
    <name evidence="3" type="ORF">J4G43_024000</name>
    <name evidence="2" type="ORF">J4G43_26025</name>
</gene>
<dbReference type="InterPro" id="IPR010781">
    <property type="entry name" value="DUF1376"/>
</dbReference>
<name>A0A939M6S3_9BRAD</name>
<accession>A0A939M6S3</accession>
<proteinExistence type="predicted"/>
<feature type="compositionally biased region" description="Basic residues" evidence="1">
    <location>
        <begin position="109"/>
        <end position="118"/>
    </location>
</feature>
<dbReference type="KEGG" id="bban:J4G43_024000"/>
<feature type="region of interest" description="Disordered" evidence="1">
    <location>
        <begin position="96"/>
        <end position="118"/>
    </location>
</feature>
<evidence type="ECO:0000313" key="4">
    <source>
        <dbReference type="Proteomes" id="UP000664702"/>
    </source>
</evidence>
<protein>
    <submittedName>
        <fullName evidence="2">DUF1376 domain-containing protein</fullName>
    </submittedName>
</protein>
<dbReference type="EMBL" id="JAGEMI010000001">
    <property type="protein sequence ID" value="MBO1864256.1"/>
    <property type="molecule type" value="Genomic_DNA"/>
</dbReference>
<organism evidence="2">
    <name type="scientific">Bradyrhizobium barranii subsp. barranii</name>
    <dbReference type="NCBI Taxonomy" id="2823807"/>
    <lineage>
        <taxon>Bacteria</taxon>
        <taxon>Pseudomonadati</taxon>
        <taxon>Pseudomonadota</taxon>
        <taxon>Alphaproteobacteria</taxon>
        <taxon>Hyphomicrobiales</taxon>
        <taxon>Nitrobacteraceae</taxon>
        <taxon>Bradyrhizobium</taxon>
        <taxon>Bradyrhizobium barranii</taxon>
    </lineage>
</organism>
<dbReference type="EMBL" id="CP086136">
    <property type="protein sequence ID" value="UEM17017.1"/>
    <property type="molecule type" value="Genomic_DNA"/>
</dbReference>
<evidence type="ECO:0000256" key="1">
    <source>
        <dbReference type="SAM" id="MobiDB-lite"/>
    </source>
</evidence>
<evidence type="ECO:0000313" key="2">
    <source>
        <dbReference type="EMBL" id="MBO1864256.1"/>
    </source>
</evidence>
<dbReference type="Proteomes" id="UP000664702">
    <property type="component" value="Chromosome"/>
</dbReference>
<sequence>MKRRYLNIEIGPYLRDTQKLSAMQSGAYLHLLMHYAVHGELPHEDDAAMRMIARLDTQQWRRTKPVLAKFFDAHWRNPRADRDMMKQERLAVLRALSGQAGGRSSGMSRRARSRLVDN</sequence>
<dbReference type="AlphaFoldDB" id="A0A939M6S3"/>
<evidence type="ECO:0000313" key="3">
    <source>
        <dbReference type="EMBL" id="UEM17017.1"/>
    </source>
</evidence>
<dbReference type="RefSeq" id="WP_038945771.1">
    <property type="nucleotide sequence ID" value="NZ_CP086136.1"/>
</dbReference>
<dbReference type="Pfam" id="PF07120">
    <property type="entry name" value="DUF1376"/>
    <property type="match status" value="1"/>
</dbReference>